<name>A0AAD9V5U1_ACRCE</name>
<dbReference type="SMART" id="SM00408">
    <property type="entry name" value="IGc2"/>
    <property type="match status" value="1"/>
</dbReference>
<keyword evidence="6" id="KW-1185">Reference proteome</keyword>
<dbReference type="CDD" id="cd00041">
    <property type="entry name" value="CUB"/>
    <property type="match status" value="1"/>
</dbReference>
<organism evidence="5 6">
    <name type="scientific">Acropora cervicornis</name>
    <name type="common">Staghorn coral</name>
    <dbReference type="NCBI Taxonomy" id="6130"/>
    <lineage>
        <taxon>Eukaryota</taxon>
        <taxon>Metazoa</taxon>
        <taxon>Cnidaria</taxon>
        <taxon>Anthozoa</taxon>
        <taxon>Hexacorallia</taxon>
        <taxon>Scleractinia</taxon>
        <taxon>Astrocoeniina</taxon>
        <taxon>Acroporidae</taxon>
        <taxon>Acropora</taxon>
    </lineage>
</organism>
<feature type="domain" description="Ig-like" evidence="4">
    <location>
        <begin position="188"/>
        <end position="271"/>
    </location>
</feature>
<dbReference type="InterPro" id="IPR000859">
    <property type="entry name" value="CUB_dom"/>
</dbReference>
<dbReference type="PROSITE" id="PS50835">
    <property type="entry name" value="IG_LIKE"/>
    <property type="match status" value="1"/>
</dbReference>
<evidence type="ECO:0000259" key="4">
    <source>
        <dbReference type="PROSITE" id="PS50835"/>
    </source>
</evidence>
<evidence type="ECO:0000313" key="6">
    <source>
        <dbReference type="Proteomes" id="UP001249851"/>
    </source>
</evidence>
<dbReference type="Gene3D" id="2.60.40.10">
    <property type="entry name" value="Immunoglobulins"/>
    <property type="match status" value="1"/>
</dbReference>
<evidence type="ECO:0000259" key="3">
    <source>
        <dbReference type="PROSITE" id="PS01180"/>
    </source>
</evidence>
<comment type="caution">
    <text evidence="2">Lacks conserved residue(s) required for the propagation of feature annotation.</text>
</comment>
<dbReference type="InterPro" id="IPR003598">
    <property type="entry name" value="Ig_sub2"/>
</dbReference>
<reference evidence="5" key="2">
    <citation type="journal article" date="2023" name="Science">
        <title>Genomic signatures of disease resistance in endangered staghorn corals.</title>
        <authorList>
            <person name="Vollmer S.V."/>
            <person name="Selwyn J.D."/>
            <person name="Despard B.A."/>
            <person name="Roesel C.L."/>
        </authorList>
    </citation>
    <scope>NUCLEOTIDE SEQUENCE</scope>
    <source>
        <strain evidence="5">K2</strain>
    </source>
</reference>
<evidence type="ECO:0000313" key="5">
    <source>
        <dbReference type="EMBL" id="KAK2562187.1"/>
    </source>
</evidence>
<feature type="domain" description="CUB" evidence="3">
    <location>
        <begin position="277"/>
        <end position="359"/>
    </location>
</feature>
<dbReference type="Pfam" id="PF00431">
    <property type="entry name" value="CUB"/>
    <property type="match status" value="1"/>
</dbReference>
<proteinExistence type="predicted"/>
<dbReference type="CDD" id="cd00096">
    <property type="entry name" value="Ig"/>
    <property type="match status" value="1"/>
</dbReference>
<dbReference type="SUPFAM" id="SSF49854">
    <property type="entry name" value="Spermadhesin, CUB domain"/>
    <property type="match status" value="1"/>
</dbReference>
<gene>
    <name evidence="5" type="ORF">P5673_014961</name>
</gene>
<dbReference type="EMBL" id="JARQWQ010000030">
    <property type="protein sequence ID" value="KAK2562187.1"/>
    <property type="molecule type" value="Genomic_DNA"/>
</dbReference>
<evidence type="ECO:0000256" key="2">
    <source>
        <dbReference type="PROSITE-ProRule" id="PRU00059"/>
    </source>
</evidence>
<dbReference type="InterPro" id="IPR013783">
    <property type="entry name" value="Ig-like_fold"/>
</dbReference>
<reference evidence="5" key="1">
    <citation type="journal article" date="2023" name="G3 (Bethesda)">
        <title>Whole genome assembly and annotation of the endangered Caribbean coral Acropora cervicornis.</title>
        <authorList>
            <person name="Selwyn J.D."/>
            <person name="Vollmer S.V."/>
        </authorList>
    </citation>
    <scope>NUCLEOTIDE SEQUENCE</scope>
    <source>
        <strain evidence="5">K2</strain>
    </source>
</reference>
<dbReference type="Pfam" id="PF07679">
    <property type="entry name" value="I-set"/>
    <property type="match status" value="1"/>
</dbReference>
<dbReference type="SUPFAM" id="SSF50242">
    <property type="entry name" value="TIMP-like"/>
    <property type="match status" value="1"/>
</dbReference>
<comment type="caution">
    <text evidence="5">The sequence shown here is derived from an EMBL/GenBank/DDBJ whole genome shotgun (WGS) entry which is preliminary data.</text>
</comment>
<protein>
    <recommendedName>
        <fullName evidence="7">Ig-like domain-containing protein</fullName>
    </recommendedName>
</protein>
<dbReference type="Gene3D" id="2.60.120.290">
    <property type="entry name" value="Spermadhesin, CUB domain"/>
    <property type="match status" value="1"/>
</dbReference>
<evidence type="ECO:0008006" key="7">
    <source>
        <dbReference type="Google" id="ProtNLM"/>
    </source>
</evidence>
<keyword evidence="1" id="KW-1015">Disulfide bond</keyword>
<dbReference type="PROSITE" id="PS01180">
    <property type="entry name" value="CUB"/>
    <property type="match status" value="1"/>
</dbReference>
<accession>A0AAD9V5U1</accession>
<evidence type="ECO:0000256" key="1">
    <source>
        <dbReference type="ARBA" id="ARBA00023157"/>
    </source>
</evidence>
<dbReference type="InterPro" id="IPR008993">
    <property type="entry name" value="TIMP-like_OB-fold"/>
</dbReference>
<dbReference type="Proteomes" id="UP001249851">
    <property type="component" value="Unassembled WGS sequence"/>
</dbReference>
<sequence>MNDIFIESAGSSLSLSVEISSVTTHLDEIGGCLASKMFFFWLAVISTVHPPLALPCPLTSLIPGTKHYKPTERTVLAPIVFQGRVHNTTTTDDPIGQLFDACVQVRRVFKTPFNIPPEICFGSFGAEDLCWTYVFEGRDYVFFMNRDFTARYDGYPVAALPATKDFVEEVQRGYCKGQEPKLQDCEPPKIDNTSFVTLIRIKEGSEATVRCTAFGTLPLITIWYRGEEPVPLEKQVRNALKVTDATLYDTGRYRCVVKNPAGEAIAETYLQILPTKCGGFVVAHDNLTFSIQSENYPWPYRKAKSCSWRVCPPQGKKLQFNFSTFDLRTFDSLEIINGERLDFITTIKRSFLESSLKGD</sequence>
<dbReference type="InterPro" id="IPR003599">
    <property type="entry name" value="Ig_sub"/>
</dbReference>
<dbReference type="AlphaFoldDB" id="A0AAD9V5U1"/>
<dbReference type="InterPro" id="IPR035914">
    <property type="entry name" value="Sperma_CUB_dom_sf"/>
</dbReference>
<dbReference type="InterPro" id="IPR013098">
    <property type="entry name" value="Ig_I-set"/>
</dbReference>
<dbReference type="InterPro" id="IPR007110">
    <property type="entry name" value="Ig-like_dom"/>
</dbReference>
<dbReference type="SUPFAM" id="SSF48726">
    <property type="entry name" value="Immunoglobulin"/>
    <property type="match status" value="1"/>
</dbReference>
<dbReference type="InterPro" id="IPR036179">
    <property type="entry name" value="Ig-like_dom_sf"/>
</dbReference>
<dbReference type="SMART" id="SM00409">
    <property type="entry name" value="IG"/>
    <property type="match status" value="1"/>
</dbReference>